<feature type="non-terminal residue" evidence="2">
    <location>
        <position position="1"/>
    </location>
</feature>
<feature type="chain" id="PRO_5043418559" description="Cuticle protein" evidence="1">
    <location>
        <begin position="24"/>
        <end position="172"/>
    </location>
</feature>
<evidence type="ECO:0008006" key="4">
    <source>
        <dbReference type="Google" id="ProtNLM"/>
    </source>
</evidence>
<gene>
    <name evidence="2" type="ORF">OTU49_002117</name>
</gene>
<keyword evidence="1" id="KW-0732">Signal</keyword>
<keyword evidence="3" id="KW-1185">Reference proteome</keyword>
<reference evidence="2 3" key="1">
    <citation type="journal article" date="2024" name="BMC Genomics">
        <title>Genome assembly of redclaw crayfish (Cherax quadricarinatus) provides insights into its immune adaptation and hypoxia tolerance.</title>
        <authorList>
            <person name="Liu Z."/>
            <person name="Zheng J."/>
            <person name="Li H."/>
            <person name="Fang K."/>
            <person name="Wang S."/>
            <person name="He J."/>
            <person name="Zhou D."/>
            <person name="Weng S."/>
            <person name="Chi M."/>
            <person name="Gu Z."/>
            <person name="He J."/>
            <person name="Li F."/>
            <person name="Wang M."/>
        </authorList>
    </citation>
    <scope>NUCLEOTIDE SEQUENCE [LARGE SCALE GENOMIC DNA]</scope>
    <source>
        <strain evidence="2">ZL_2023a</strain>
    </source>
</reference>
<organism evidence="2 3">
    <name type="scientific">Cherax quadricarinatus</name>
    <name type="common">Australian red claw crayfish</name>
    <dbReference type="NCBI Taxonomy" id="27406"/>
    <lineage>
        <taxon>Eukaryota</taxon>
        <taxon>Metazoa</taxon>
        <taxon>Ecdysozoa</taxon>
        <taxon>Arthropoda</taxon>
        <taxon>Crustacea</taxon>
        <taxon>Multicrustacea</taxon>
        <taxon>Malacostraca</taxon>
        <taxon>Eumalacostraca</taxon>
        <taxon>Eucarida</taxon>
        <taxon>Decapoda</taxon>
        <taxon>Pleocyemata</taxon>
        <taxon>Astacidea</taxon>
        <taxon>Parastacoidea</taxon>
        <taxon>Parastacidae</taxon>
        <taxon>Cherax</taxon>
    </lineage>
</organism>
<name>A0AAW0XDY7_CHEQU</name>
<evidence type="ECO:0000313" key="3">
    <source>
        <dbReference type="Proteomes" id="UP001445076"/>
    </source>
</evidence>
<evidence type="ECO:0000313" key="2">
    <source>
        <dbReference type="EMBL" id="KAK8742102.1"/>
    </source>
</evidence>
<proteinExistence type="predicted"/>
<feature type="signal peptide" evidence="1">
    <location>
        <begin position="1"/>
        <end position="23"/>
    </location>
</feature>
<protein>
    <recommendedName>
        <fullName evidence="4">Cuticle protein</fullName>
    </recommendedName>
</protein>
<accession>A0AAW0XDY7</accession>
<dbReference type="AlphaFoldDB" id="A0AAW0XDY7"/>
<dbReference type="Proteomes" id="UP001445076">
    <property type="component" value="Unassembled WGS sequence"/>
</dbReference>
<comment type="caution">
    <text evidence="2">The sequence shown here is derived from an EMBL/GenBank/DDBJ whole genome shotgun (WGS) entry which is preliminary data.</text>
</comment>
<evidence type="ECO:0000256" key="1">
    <source>
        <dbReference type="SAM" id="SignalP"/>
    </source>
</evidence>
<dbReference type="EMBL" id="JARKIK010000029">
    <property type="protein sequence ID" value="KAK8742102.1"/>
    <property type="molecule type" value="Genomic_DNA"/>
</dbReference>
<sequence length="172" mass="18154">RKHIMRTLVVLAVIGVCSGGYQAYNPGYGYDVQPKYVGPVASVIPAGVDGKIIPVSDTYEVAAAKDAFFKAYNDQLDVIKSRRYGTPGYASALPVYKASVAPAFAFASGGAYGAPAVTYGAPAGSYKNFAYHGPPTQVPDTPEVSAAKHEFFKLYDKQAAAAAAAPDLYTYH</sequence>